<dbReference type="SUPFAM" id="SSF88659">
    <property type="entry name" value="Sigma3 and sigma4 domains of RNA polymerase sigma factors"/>
    <property type="match status" value="1"/>
</dbReference>
<protein>
    <submittedName>
        <fullName evidence="7">RNA polymerase sigma-70 factor</fullName>
    </submittedName>
</protein>
<dbReference type="InterPro" id="IPR014284">
    <property type="entry name" value="RNA_pol_sigma-70_dom"/>
</dbReference>
<dbReference type="InterPro" id="IPR039425">
    <property type="entry name" value="RNA_pol_sigma-70-like"/>
</dbReference>
<dbReference type="InterPro" id="IPR007627">
    <property type="entry name" value="RNA_pol_sigma70_r2"/>
</dbReference>
<reference evidence="8" key="1">
    <citation type="journal article" date="2019" name="Int. J. Syst. Evol. Microbiol.">
        <title>The Global Catalogue of Microorganisms (GCM) 10K type strain sequencing project: providing services to taxonomists for standard genome sequencing and annotation.</title>
        <authorList>
            <consortium name="The Broad Institute Genomics Platform"/>
            <consortium name="The Broad Institute Genome Sequencing Center for Infectious Disease"/>
            <person name="Wu L."/>
            <person name="Ma J."/>
        </authorList>
    </citation>
    <scope>NUCLEOTIDE SEQUENCE [LARGE SCALE GENOMIC DNA]</scope>
    <source>
        <strain evidence="8">KCTC 42662</strain>
    </source>
</reference>
<keyword evidence="8" id="KW-1185">Reference proteome</keyword>
<dbReference type="RefSeq" id="WP_380901148.1">
    <property type="nucleotide sequence ID" value="NZ_JBHUEG010000007.1"/>
</dbReference>
<evidence type="ECO:0000259" key="6">
    <source>
        <dbReference type="Pfam" id="PF08281"/>
    </source>
</evidence>
<dbReference type="Pfam" id="PF08281">
    <property type="entry name" value="Sigma70_r4_2"/>
    <property type="match status" value="1"/>
</dbReference>
<evidence type="ECO:0000256" key="2">
    <source>
        <dbReference type="ARBA" id="ARBA00023015"/>
    </source>
</evidence>
<dbReference type="Gene3D" id="1.10.1740.10">
    <property type="match status" value="1"/>
</dbReference>
<dbReference type="InterPro" id="IPR036388">
    <property type="entry name" value="WH-like_DNA-bd_sf"/>
</dbReference>
<evidence type="ECO:0000256" key="3">
    <source>
        <dbReference type="ARBA" id="ARBA00023082"/>
    </source>
</evidence>
<comment type="caution">
    <text evidence="7">The sequence shown here is derived from an EMBL/GenBank/DDBJ whole genome shotgun (WGS) entry which is preliminary data.</text>
</comment>
<dbReference type="InterPro" id="IPR013325">
    <property type="entry name" value="RNA_pol_sigma_r2"/>
</dbReference>
<evidence type="ECO:0000313" key="8">
    <source>
        <dbReference type="Proteomes" id="UP001597545"/>
    </source>
</evidence>
<dbReference type="InterPro" id="IPR013249">
    <property type="entry name" value="RNA_pol_sigma70_r4_t2"/>
</dbReference>
<gene>
    <name evidence="7" type="ORF">ACFSR5_04500</name>
</gene>
<dbReference type="Proteomes" id="UP001597545">
    <property type="component" value="Unassembled WGS sequence"/>
</dbReference>
<sequence>MIHTKEKKFEAVFREHFKELHGYAYRMIGNSDAAEEIVQHVFLKLWERDWEKTLQSSWKAYLYRSVHNQTLNTLKRYKLQQRYEAYQTVHAENLQDLPFGEQELKKELHAALAKLPEKSRIVFEMSRFQELRYKEIADTLNLSVKTVEGHMTKALRHLRVHLIDYLTVLVLLFTYKL</sequence>
<dbReference type="NCBIfam" id="TIGR02985">
    <property type="entry name" value="Sig70_bacteroi1"/>
    <property type="match status" value="1"/>
</dbReference>
<comment type="similarity">
    <text evidence="1">Belongs to the sigma-70 factor family. ECF subfamily.</text>
</comment>
<dbReference type="CDD" id="cd06171">
    <property type="entry name" value="Sigma70_r4"/>
    <property type="match status" value="1"/>
</dbReference>
<dbReference type="EMBL" id="JBHULR010000003">
    <property type="protein sequence ID" value="MFD2546905.1"/>
    <property type="molecule type" value="Genomic_DNA"/>
</dbReference>
<dbReference type="InterPro" id="IPR014327">
    <property type="entry name" value="RNA_pol_sigma70_bacteroid"/>
</dbReference>
<evidence type="ECO:0000313" key="7">
    <source>
        <dbReference type="EMBL" id="MFD2546905.1"/>
    </source>
</evidence>
<name>A0ABW5KFX7_9SPHI</name>
<dbReference type="NCBIfam" id="TIGR02937">
    <property type="entry name" value="sigma70-ECF"/>
    <property type="match status" value="1"/>
</dbReference>
<dbReference type="InterPro" id="IPR013324">
    <property type="entry name" value="RNA_pol_sigma_r3/r4-like"/>
</dbReference>
<keyword evidence="2" id="KW-0805">Transcription regulation</keyword>
<keyword evidence="4" id="KW-0804">Transcription</keyword>
<feature type="domain" description="RNA polymerase sigma factor 70 region 4 type 2" evidence="6">
    <location>
        <begin position="106"/>
        <end position="158"/>
    </location>
</feature>
<evidence type="ECO:0000259" key="5">
    <source>
        <dbReference type="Pfam" id="PF04542"/>
    </source>
</evidence>
<evidence type="ECO:0000256" key="4">
    <source>
        <dbReference type="ARBA" id="ARBA00023163"/>
    </source>
</evidence>
<keyword evidence="3" id="KW-0731">Sigma factor</keyword>
<dbReference type="SUPFAM" id="SSF88946">
    <property type="entry name" value="Sigma2 domain of RNA polymerase sigma factors"/>
    <property type="match status" value="1"/>
</dbReference>
<dbReference type="Pfam" id="PF04542">
    <property type="entry name" value="Sigma70_r2"/>
    <property type="match status" value="1"/>
</dbReference>
<feature type="domain" description="RNA polymerase sigma-70 region 2" evidence="5">
    <location>
        <begin position="13"/>
        <end position="77"/>
    </location>
</feature>
<dbReference type="Gene3D" id="1.10.10.10">
    <property type="entry name" value="Winged helix-like DNA-binding domain superfamily/Winged helix DNA-binding domain"/>
    <property type="match status" value="1"/>
</dbReference>
<proteinExistence type="inferred from homology"/>
<evidence type="ECO:0000256" key="1">
    <source>
        <dbReference type="ARBA" id="ARBA00010641"/>
    </source>
</evidence>
<organism evidence="7 8">
    <name type="scientific">Sphingobacterium suaedae</name>
    <dbReference type="NCBI Taxonomy" id="1686402"/>
    <lineage>
        <taxon>Bacteria</taxon>
        <taxon>Pseudomonadati</taxon>
        <taxon>Bacteroidota</taxon>
        <taxon>Sphingobacteriia</taxon>
        <taxon>Sphingobacteriales</taxon>
        <taxon>Sphingobacteriaceae</taxon>
        <taxon>Sphingobacterium</taxon>
    </lineage>
</organism>
<dbReference type="PANTHER" id="PTHR43133">
    <property type="entry name" value="RNA POLYMERASE ECF-TYPE SIGMA FACTO"/>
    <property type="match status" value="1"/>
</dbReference>
<accession>A0ABW5KFX7</accession>
<dbReference type="PANTHER" id="PTHR43133:SF46">
    <property type="entry name" value="RNA POLYMERASE SIGMA-70 FACTOR ECF SUBFAMILY"/>
    <property type="match status" value="1"/>
</dbReference>